<dbReference type="GO" id="GO:0003677">
    <property type="term" value="F:DNA binding"/>
    <property type="evidence" value="ECO:0007669"/>
    <property type="project" value="InterPro"/>
</dbReference>
<evidence type="ECO:0000256" key="2">
    <source>
        <dbReference type="PROSITE-ProRule" id="PRU00169"/>
    </source>
</evidence>
<feature type="domain" description="Response regulatory" evidence="3">
    <location>
        <begin position="6"/>
        <end position="120"/>
    </location>
</feature>
<dbReference type="SUPFAM" id="SSF52172">
    <property type="entry name" value="CheY-like"/>
    <property type="match status" value="1"/>
</dbReference>
<dbReference type="SMART" id="SM00850">
    <property type="entry name" value="LytTR"/>
    <property type="match status" value="1"/>
</dbReference>
<evidence type="ECO:0000313" key="5">
    <source>
        <dbReference type="Proteomes" id="UP000253436"/>
    </source>
</evidence>
<dbReference type="RefSeq" id="WP_114309642.1">
    <property type="nucleotide sequence ID" value="NZ_QPJO01000002.1"/>
</dbReference>
<gene>
    <name evidence="4" type="ORF">DFQ08_102853</name>
</gene>
<name>A0A368ZJK6_9FLAO</name>
<dbReference type="SMART" id="SM00448">
    <property type="entry name" value="REC"/>
    <property type="match status" value="1"/>
</dbReference>
<dbReference type="EMBL" id="QPJO01000002">
    <property type="protein sequence ID" value="RCW92817.1"/>
    <property type="molecule type" value="Genomic_DNA"/>
</dbReference>
<reference evidence="4 5" key="1">
    <citation type="submission" date="2018-07" db="EMBL/GenBank/DDBJ databases">
        <title>Genomic Encyclopedia of Type Strains, Phase III (KMG-III): the genomes of soil and plant-associated and newly described type strains.</title>
        <authorList>
            <person name="Whitman W."/>
        </authorList>
    </citation>
    <scope>NUCLEOTIDE SEQUENCE [LARGE SCALE GENOMIC DNA]</scope>
    <source>
        <strain evidence="4 5">CECT 7958</strain>
    </source>
</reference>
<dbReference type="OrthoDB" id="2962330at2"/>
<feature type="modified residue" description="4-aspartylphosphate" evidence="2">
    <location>
        <position position="55"/>
    </location>
</feature>
<keyword evidence="5" id="KW-1185">Reference proteome</keyword>
<dbReference type="InterPro" id="IPR050595">
    <property type="entry name" value="Bact_response_regulator"/>
</dbReference>
<evidence type="ECO:0000256" key="1">
    <source>
        <dbReference type="ARBA" id="ARBA00022553"/>
    </source>
</evidence>
<dbReference type="InterPro" id="IPR001789">
    <property type="entry name" value="Sig_transdc_resp-reg_receiver"/>
</dbReference>
<dbReference type="GO" id="GO:0000160">
    <property type="term" value="P:phosphorelay signal transduction system"/>
    <property type="evidence" value="ECO:0007669"/>
    <property type="project" value="InterPro"/>
</dbReference>
<sequence length="219" mass="24837">MPKTANILIVEDQMLIAYSIKKMIENHFNTVEVVKNYDGALQCLASKPIDLALIDITLNQSKSGIDVAIEINRTYHIPFIYLTASTDDATLAKVLQTAPSAYISKPVQETNVITAMKIALAHTTTKNITLNVGKTEYHLNMSEFLYAESEGVYITLHFTRTSSLLLRTTFAKLETQLPESHFKRINKSEAINPEFVTKKDTNWVFIDKKSFKISKKFWN</sequence>
<dbReference type="PROSITE" id="PS50110">
    <property type="entry name" value="RESPONSE_REGULATORY"/>
    <property type="match status" value="1"/>
</dbReference>
<evidence type="ECO:0000313" key="4">
    <source>
        <dbReference type="EMBL" id="RCW92817.1"/>
    </source>
</evidence>
<dbReference type="InterPro" id="IPR011006">
    <property type="entry name" value="CheY-like_superfamily"/>
</dbReference>
<dbReference type="Pfam" id="PF04397">
    <property type="entry name" value="LytTR"/>
    <property type="match status" value="1"/>
</dbReference>
<protein>
    <submittedName>
        <fullName evidence="4">LytTR family two component transcriptional regulator</fullName>
    </submittedName>
</protein>
<accession>A0A368ZJK6</accession>
<dbReference type="PANTHER" id="PTHR44591">
    <property type="entry name" value="STRESS RESPONSE REGULATOR PROTEIN 1"/>
    <property type="match status" value="1"/>
</dbReference>
<dbReference type="Gene3D" id="2.40.50.1020">
    <property type="entry name" value="LytTr DNA-binding domain"/>
    <property type="match status" value="1"/>
</dbReference>
<keyword evidence="1 2" id="KW-0597">Phosphoprotein</keyword>
<dbReference type="PANTHER" id="PTHR44591:SF3">
    <property type="entry name" value="RESPONSE REGULATORY DOMAIN-CONTAINING PROTEIN"/>
    <property type="match status" value="1"/>
</dbReference>
<dbReference type="AlphaFoldDB" id="A0A368ZJK6"/>
<dbReference type="Proteomes" id="UP000253436">
    <property type="component" value="Unassembled WGS sequence"/>
</dbReference>
<dbReference type="InterPro" id="IPR007492">
    <property type="entry name" value="LytTR_DNA-bd_dom"/>
</dbReference>
<evidence type="ECO:0000259" key="3">
    <source>
        <dbReference type="PROSITE" id="PS50110"/>
    </source>
</evidence>
<dbReference type="Pfam" id="PF00072">
    <property type="entry name" value="Response_reg"/>
    <property type="match status" value="1"/>
</dbReference>
<comment type="caution">
    <text evidence="4">The sequence shown here is derived from an EMBL/GenBank/DDBJ whole genome shotgun (WGS) entry which is preliminary data.</text>
</comment>
<dbReference type="Gene3D" id="3.40.50.2300">
    <property type="match status" value="1"/>
</dbReference>
<proteinExistence type="predicted"/>
<organism evidence="4 5">
    <name type="scientific">Winogradskyella arenosi</name>
    <dbReference type="NCBI Taxonomy" id="533325"/>
    <lineage>
        <taxon>Bacteria</taxon>
        <taxon>Pseudomonadati</taxon>
        <taxon>Bacteroidota</taxon>
        <taxon>Flavobacteriia</taxon>
        <taxon>Flavobacteriales</taxon>
        <taxon>Flavobacteriaceae</taxon>
        <taxon>Winogradskyella</taxon>
    </lineage>
</organism>